<evidence type="ECO:0000313" key="1">
    <source>
        <dbReference type="EMBL" id="PHZ12223.1"/>
    </source>
</evidence>
<organism evidence="1 2">
    <name type="scientific">Rhizopus microsporus ATCC 52813</name>
    <dbReference type="NCBI Taxonomy" id="1340429"/>
    <lineage>
        <taxon>Eukaryota</taxon>
        <taxon>Fungi</taxon>
        <taxon>Fungi incertae sedis</taxon>
        <taxon>Mucoromycota</taxon>
        <taxon>Mucoromycotina</taxon>
        <taxon>Mucoromycetes</taxon>
        <taxon>Mucorales</taxon>
        <taxon>Mucorineae</taxon>
        <taxon>Rhizopodaceae</taxon>
        <taxon>Rhizopus</taxon>
    </lineage>
</organism>
<gene>
    <name evidence="1" type="ORF">RHIMIDRAFT_313695</name>
</gene>
<dbReference type="RefSeq" id="XP_023465931.1">
    <property type="nucleotide sequence ID" value="XM_023614883.1"/>
</dbReference>
<reference evidence="1 2" key="1">
    <citation type="journal article" date="2016" name="Proc. Natl. Acad. Sci. U.S.A.">
        <title>Lipid metabolic changes in an early divergent fungus govern the establishment of a mutualistic symbiosis with endobacteria.</title>
        <authorList>
            <person name="Lastovetsky O.A."/>
            <person name="Gaspar M.L."/>
            <person name="Mondo S.J."/>
            <person name="LaButti K.M."/>
            <person name="Sandor L."/>
            <person name="Grigoriev I.V."/>
            <person name="Henry S.A."/>
            <person name="Pawlowska T.E."/>
        </authorList>
    </citation>
    <scope>NUCLEOTIDE SEQUENCE [LARGE SCALE GENOMIC DNA]</scope>
    <source>
        <strain evidence="1 2">ATCC 52813</strain>
    </source>
</reference>
<dbReference type="EMBL" id="KZ303850">
    <property type="protein sequence ID" value="PHZ12223.1"/>
    <property type="molecule type" value="Genomic_DNA"/>
</dbReference>
<accession>A0A2G4STX2</accession>
<dbReference type="AlphaFoldDB" id="A0A2G4STX2"/>
<sequence>MYSALNGIFFISKKNNKYGIDKEVYEQMINELETKFAPSFDEAQVDYFQIGHLRKVYKKAMKDTRLARKMAFDMAFDLTADSRKQLEAMMNEAVANMIRELESVCGSHHLEDKFRARFVTPLLSSFFKETKHFAYFGSDEEALGSKTRKGGLGRKSNGGYKVIYNDYEQQIIHVEVKGPKIVTEDHIYHPDFTKLCNLLKDEIDHLLSKDCPTEIPVFGMLIGGHKASVYAMDLVYTHTYRLFEIGEFLIPHSNLDLSRLDQCFNVLITLKELVDKSSKQCLEFLMKAATPGTPPARRQLYVKSFRSPQKKSE</sequence>
<evidence type="ECO:0000313" key="2">
    <source>
        <dbReference type="Proteomes" id="UP000242254"/>
    </source>
</evidence>
<protein>
    <submittedName>
        <fullName evidence="1">Uncharacterized protein</fullName>
    </submittedName>
</protein>
<proteinExistence type="predicted"/>
<dbReference type="Proteomes" id="UP000242254">
    <property type="component" value="Unassembled WGS sequence"/>
</dbReference>
<dbReference type="GeneID" id="35445872"/>
<keyword evidence="2" id="KW-1185">Reference proteome</keyword>
<name>A0A2G4STX2_RHIZD</name>